<dbReference type="PROSITE" id="PS50850">
    <property type="entry name" value="MFS"/>
    <property type="match status" value="1"/>
</dbReference>
<dbReference type="CDD" id="cd17335">
    <property type="entry name" value="MFS_MFSD6"/>
    <property type="match status" value="1"/>
</dbReference>
<evidence type="ECO:0000256" key="1">
    <source>
        <dbReference type="ARBA" id="ARBA00004141"/>
    </source>
</evidence>
<feature type="transmembrane region" description="Helical" evidence="6">
    <location>
        <begin position="280"/>
        <end position="299"/>
    </location>
</feature>
<evidence type="ECO:0000256" key="5">
    <source>
        <dbReference type="ARBA" id="ARBA00023136"/>
    </source>
</evidence>
<feature type="domain" description="Major facilitator superfamily (MFS) profile" evidence="8">
    <location>
        <begin position="503"/>
        <end position="674"/>
    </location>
</feature>
<dbReference type="InParanoid" id="A7SFX7"/>
<dbReference type="InterPro" id="IPR051717">
    <property type="entry name" value="MFS_MFSD6"/>
</dbReference>
<feature type="transmembrane region" description="Helical" evidence="6">
    <location>
        <begin position="43"/>
        <end position="62"/>
    </location>
</feature>
<reference evidence="9 10" key="1">
    <citation type="journal article" date="2007" name="Science">
        <title>Sea anemone genome reveals ancestral eumetazoan gene repertoire and genomic organization.</title>
        <authorList>
            <person name="Putnam N.H."/>
            <person name="Srivastava M."/>
            <person name="Hellsten U."/>
            <person name="Dirks B."/>
            <person name="Chapman J."/>
            <person name="Salamov A."/>
            <person name="Terry A."/>
            <person name="Shapiro H."/>
            <person name="Lindquist E."/>
            <person name="Kapitonov V.V."/>
            <person name="Jurka J."/>
            <person name="Genikhovich G."/>
            <person name="Grigoriev I.V."/>
            <person name="Lucas S.M."/>
            <person name="Steele R.E."/>
            <person name="Finnerty J.R."/>
            <person name="Technau U."/>
            <person name="Martindale M.Q."/>
            <person name="Rokhsar D.S."/>
        </authorList>
    </citation>
    <scope>NUCLEOTIDE SEQUENCE [LARGE SCALE GENOMIC DNA]</scope>
    <source>
        <strain evidence="10">CH2 X CH6</strain>
    </source>
</reference>
<organism evidence="9 10">
    <name type="scientific">Nematostella vectensis</name>
    <name type="common">Starlet sea anemone</name>
    <dbReference type="NCBI Taxonomy" id="45351"/>
    <lineage>
        <taxon>Eukaryota</taxon>
        <taxon>Metazoa</taxon>
        <taxon>Cnidaria</taxon>
        <taxon>Anthozoa</taxon>
        <taxon>Hexacorallia</taxon>
        <taxon>Actiniaria</taxon>
        <taxon>Edwardsiidae</taxon>
        <taxon>Nematostella</taxon>
    </lineage>
</organism>
<dbReference type="eggNOG" id="KOG3762">
    <property type="taxonomic scope" value="Eukaryota"/>
</dbReference>
<keyword evidence="4 6" id="KW-1133">Transmembrane helix</keyword>
<dbReference type="GO" id="GO:0022857">
    <property type="term" value="F:transmembrane transporter activity"/>
    <property type="evidence" value="ECO:0007669"/>
    <property type="project" value="InterPro"/>
</dbReference>
<feature type="transmembrane region" description="Helical" evidence="6">
    <location>
        <begin position="319"/>
        <end position="337"/>
    </location>
</feature>
<feature type="transmembrane region" description="Helical" evidence="6">
    <location>
        <begin position="569"/>
        <end position="592"/>
    </location>
</feature>
<feature type="transmembrane region" description="Helical" evidence="6">
    <location>
        <begin position="124"/>
        <end position="149"/>
    </location>
</feature>
<feature type="transmembrane region" description="Helical" evidence="6">
    <location>
        <begin position="656"/>
        <end position="673"/>
    </location>
</feature>
<feature type="transmembrane region" description="Helical" evidence="6">
    <location>
        <begin position="155"/>
        <end position="177"/>
    </location>
</feature>
<dbReference type="AlphaFoldDB" id="A7SFX7"/>
<protein>
    <recommendedName>
        <fullName evidence="8">Major facilitator superfamily (MFS) profile domain-containing protein</fullName>
    </recommendedName>
</protein>
<feature type="transmembrane region" description="Helical" evidence="6">
    <location>
        <begin position="189"/>
        <end position="207"/>
    </location>
</feature>
<keyword evidence="10" id="KW-1185">Reference proteome</keyword>
<evidence type="ECO:0000313" key="10">
    <source>
        <dbReference type="Proteomes" id="UP000001593"/>
    </source>
</evidence>
<name>A7SFX7_NEMVE</name>
<dbReference type="InterPro" id="IPR036259">
    <property type="entry name" value="MFS_trans_sf"/>
</dbReference>
<evidence type="ECO:0000256" key="4">
    <source>
        <dbReference type="ARBA" id="ARBA00022989"/>
    </source>
</evidence>
<feature type="transmembrane region" description="Helical" evidence="6">
    <location>
        <begin position="504"/>
        <end position="525"/>
    </location>
</feature>
<dbReference type="PANTHER" id="PTHR16172:SF2">
    <property type="entry name" value="MAJOR FACILITATOR SUPERFAMILY DOMAIN-CONTAINING PROTEIN 6"/>
    <property type="match status" value="1"/>
</dbReference>
<dbReference type="HOGENOM" id="CLU_408047_0_0_1"/>
<dbReference type="InterPro" id="IPR024989">
    <property type="entry name" value="MFS_assoc_dom"/>
</dbReference>
<feature type="signal peptide" evidence="7">
    <location>
        <begin position="1"/>
        <end position="19"/>
    </location>
</feature>
<feature type="transmembrane region" description="Helical" evidence="6">
    <location>
        <begin position="537"/>
        <end position="557"/>
    </location>
</feature>
<feature type="transmembrane region" description="Helical" evidence="6">
    <location>
        <begin position="423"/>
        <end position="442"/>
    </location>
</feature>
<gene>
    <name evidence="9" type="ORF">NEMVEDRAFT_v1g116714</name>
</gene>
<proteinExistence type="inferred from homology"/>
<feature type="transmembrane region" description="Helical" evidence="6">
    <location>
        <begin position="598"/>
        <end position="617"/>
    </location>
</feature>
<keyword evidence="3 6" id="KW-0812">Transmembrane</keyword>
<evidence type="ECO:0000256" key="7">
    <source>
        <dbReference type="SAM" id="SignalP"/>
    </source>
</evidence>
<feature type="chain" id="PRO_5002715243" description="Major facilitator superfamily (MFS) profile domain-containing protein" evidence="7">
    <location>
        <begin position="20"/>
        <end position="674"/>
    </location>
</feature>
<evidence type="ECO:0000259" key="8">
    <source>
        <dbReference type="PROSITE" id="PS50850"/>
    </source>
</evidence>
<feature type="transmembrane region" description="Helical" evidence="6">
    <location>
        <begin position="381"/>
        <end position="403"/>
    </location>
</feature>
<dbReference type="PhylomeDB" id="A7SFX7"/>
<dbReference type="SUPFAM" id="SSF103473">
    <property type="entry name" value="MFS general substrate transporter"/>
    <property type="match status" value="2"/>
</dbReference>
<dbReference type="Pfam" id="PF12832">
    <property type="entry name" value="MFS_1_like"/>
    <property type="match status" value="2"/>
</dbReference>
<dbReference type="Proteomes" id="UP000001593">
    <property type="component" value="Unassembled WGS sequence"/>
</dbReference>
<feature type="transmembrane region" description="Helical" evidence="6">
    <location>
        <begin position="349"/>
        <end position="369"/>
    </location>
</feature>
<feature type="transmembrane region" description="Helical" evidence="6">
    <location>
        <begin position="213"/>
        <end position="235"/>
    </location>
</feature>
<keyword evidence="7" id="KW-0732">Signal</keyword>
<dbReference type="Gene3D" id="1.20.1250.20">
    <property type="entry name" value="MFS general substrate transporter like domains"/>
    <property type="match status" value="3"/>
</dbReference>
<dbReference type="EMBL" id="DS469647">
    <property type="protein sequence ID" value="EDO37430.1"/>
    <property type="molecule type" value="Genomic_DNA"/>
</dbReference>
<dbReference type="OMA" id="IFTAYIW"/>
<evidence type="ECO:0000256" key="6">
    <source>
        <dbReference type="SAM" id="Phobius"/>
    </source>
</evidence>
<comment type="subcellular location">
    <subcellularLocation>
        <location evidence="1">Membrane</location>
        <topology evidence="1">Multi-pass membrane protein</topology>
    </subcellularLocation>
</comment>
<evidence type="ECO:0000313" key="9">
    <source>
        <dbReference type="EMBL" id="EDO37430.1"/>
    </source>
</evidence>
<dbReference type="InterPro" id="IPR020846">
    <property type="entry name" value="MFS_dom"/>
</dbReference>
<dbReference type="GO" id="GO:0016020">
    <property type="term" value="C:membrane"/>
    <property type="evidence" value="ECO:0000318"/>
    <property type="project" value="GO_Central"/>
</dbReference>
<keyword evidence="5 6" id="KW-0472">Membrane</keyword>
<accession>A7SFX7</accession>
<evidence type="ECO:0000256" key="2">
    <source>
        <dbReference type="ARBA" id="ARBA00005241"/>
    </source>
</evidence>
<comment type="similarity">
    <text evidence="2">Belongs to the major facilitator superfamily. MFSD6 family.</text>
</comment>
<feature type="transmembrane region" description="Helical" evidence="6">
    <location>
        <begin position="629"/>
        <end position="650"/>
    </location>
</feature>
<feature type="transmembrane region" description="Helical" evidence="6">
    <location>
        <begin position="454"/>
        <end position="475"/>
    </location>
</feature>
<evidence type="ECO:0000256" key="3">
    <source>
        <dbReference type="ARBA" id="ARBA00022692"/>
    </source>
</evidence>
<sequence>VLLLLIFGNIIASPSLSLADTVTMHNLGGDKHRYGVQRLWGSLGFGVAAFGIGALVSARGYCMGDSGDSQTVDVDYTPCFYSFAAFLSCALITSFKFNFPNDTCPKGKTSDRLYTVRSLLRGRFLMFLLVAFHFGFMIAFTKTFLFWHLKELGGTQLLFCIITAVNCIAEVTMYFLSAKLLTFITHTRVLYMGFLCYAIRAFAYYLITSPWMVLTVEILSGITSAASWAAMLAFVSENSTPGYTATFQGVIHAIHWGLGCGAGEMVGGYMVDALGTGGSFCVLGVLSLGFYFFFFSAWGSLLPYLALYFKQLMLSPSEVGILMGLKPFVNFLVIPIWGAIVDKCHKSKLVLVISMIALITTTFSLSLVPAPKEKKFDTTPAFITLFLITFFGTLFSSPTLALVDTATIQLLGKETYKYGMQRLTGSIGWGIGAFVVGASLKTTHKCSNDISYEIVDYIPCFYTFAVLMFLGLVVATRYKFDESAQTSHGGSLRVGLRALKNPKYIMFLFTALYLGFLMAFIKTFLFWHLKDLGGTQLLFSIISAVNCFAEVSMYFLSAKLIKKIGHAKVLYLGLICYSIRLFYYSAIPIPWLVLVVELLPGITTAAVWAACLSYVSLNSGPGAATTMQCILHGVHWGLGYGAGEVIGGVMVHHYGAPFTFVFFGCFCIIVLAMY</sequence>
<feature type="non-terminal residue" evidence="9">
    <location>
        <position position="1"/>
    </location>
</feature>
<feature type="non-terminal residue" evidence="9">
    <location>
        <position position="674"/>
    </location>
</feature>
<dbReference type="PANTHER" id="PTHR16172">
    <property type="entry name" value="MAJOR FACILITATOR SUPERFAMILY DOMAIN-CONTAINING PROTEIN 6-LIKE"/>
    <property type="match status" value="1"/>
</dbReference>